<sequence length="61" mass="6773">MIRVLRTGFPHSDICGSRIICISPQLFAAYHVFLRLLVPRHPPCALLCLISSMHSVASLIT</sequence>
<evidence type="ECO:0000313" key="2">
    <source>
        <dbReference type="Proteomes" id="UP000285290"/>
    </source>
</evidence>
<gene>
    <name evidence="1" type="ORF">DW753_15480</name>
</gene>
<reference evidence="1 2" key="1">
    <citation type="submission" date="2018-08" db="EMBL/GenBank/DDBJ databases">
        <title>A genome reference for cultivated species of the human gut microbiota.</title>
        <authorList>
            <person name="Zou Y."/>
            <person name="Xue W."/>
            <person name="Luo G."/>
        </authorList>
    </citation>
    <scope>NUCLEOTIDE SEQUENCE [LARGE SCALE GENOMIC DNA]</scope>
    <source>
        <strain evidence="1 2">AM29-10</strain>
    </source>
</reference>
<organism evidence="1 2">
    <name type="scientific">Agathobacter rectalis</name>
    <dbReference type="NCBI Taxonomy" id="39491"/>
    <lineage>
        <taxon>Bacteria</taxon>
        <taxon>Bacillati</taxon>
        <taxon>Bacillota</taxon>
        <taxon>Clostridia</taxon>
        <taxon>Lachnospirales</taxon>
        <taxon>Lachnospiraceae</taxon>
        <taxon>Agathobacter</taxon>
    </lineage>
</organism>
<comment type="caution">
    <text evidence="1">The sequence shown here is derived from an EMBL/GenBank/DDBJ whole genome shotgun (WGS) entry which is preliminary data.</text>
</comment>
<accession>A0A414IPI3</accession>
<protein>
    <submittedName>
        <fullName evidence="1">Uncharacterized protein</fullName>
    </submittedName>
</protein>
<dbReference type="EMBL" id="QSKC01000056">
    <property type="protein sequence ID" value="RHE27939.1"/>
    <property type="molecule type" value="Genomic_DNA"/>
</dbReference>
<dbReference type="AlphaFoldDB" id="A0A414IPI3"/>
<proteinExistence type="predicted"/>
<dbReference type="Proteomes" id="UP000285290">
    <property type="component" value="Unassembled WGS sequence"/>
</dbReference>
<name>A0A414IPI3_9FIRM</name>
<evidence type="ECO:0000313" key="1">
    <source>
        <dbReference type="EMBL" id="RHE27939.1"/>
    </source>
</evidence>